<evidence type="ECO:0000256" key="8">
    <source>
        <dbReference type="SAM" id="Phobius"/>
    </source>
</evidence>
<feature type="region of interest" description="Disordered" evidence="7">
    <location>
        <begin position="1"/>
        <end position="46"/>
    </location>
</feature>
<dbReference type="Pfam" id="PF01940">
    <property type="entry name" value="DUF92"/>
    <property type="match status" value="1"/>
</dbReference>
<keyword evidence="4 8" id="KW-0812">Transmembrane</keyword>
<name>A0ABC8KKP2_ERUVS</name>
<dbReference type="EMBL" id="CAKOAT010264042">
    <property type="protein sequence ID" value="CAH8359370.1"/>
    <property type="molecule type" value="Genomic_DNA"/>
</dbReference>
<evidence type="ECO:0000256" key="3">
    <source>
        <dbReference type="ARBA" id="ARBA00009012"/>
    </source>
</evidence>
<feature type="transmembrane region" description="Helical" evidence="8">
    <location>
        <begin position="59"/>
        <end position="83"/>
    </location>
</feature>
<evidence type="ECO:0000256" key="1">
    <source>
        <dbReference type="ARBA" id="ARBA00004141"/>
    </source>
</evidence>
<organism evidence="9 10">
    <name type="scientific">Eruca vesicaria subsp. sativa</name>
    <name type="common">Garden rocket</name>
    <name type="synonym">Eruca sativa</name>
    <dbReference type="NCBI Taxonomy" id="29727"/>
    <lineage>
        <taxon>Eukaryota</taxon>
        <taxon>Viridiplantae</taxon>
        <taxon>Streptophyta</taxon>
        <taxon>Embryophyta</taxon>
        <taxon>Tracheophyta</taxon>
        <taxon>Spermatophyta</taxon>
        <taxon>Magnoliopsida</taxon>
        <taxon>eudicotyledons</taxon>
        <taxon>Gunneridae</taxon>
        <taxon>Pentapetalae</taxon>
        <taxon>rosids</taxon>
        <taxon>malvids</taxon>
        <taxon>Brassicales</taxon>
        <taxon>Brassicaceae</taxon>
        <taxon>Brassiceae</taxon>
        <taxon>Eruca</taxon>
    </lineage>
</organism>
<evidence type="ECO:0000256" key="5">
    <source>
        <dbReference type="ARBA" id="ARBA00022989"/>
    </source>
</evidence>
<dbReference type="AlphaFoldDB" id="A0ABC8KKP2"/>
<evidence type="ECO:0000256" key="4">
    <source>
        <dbReference type="ARBA" id="ARBA00022692"/>
    </source>
</evidence>
<keyword evidence="6 8" id="KW-0472">Membrane</keyword>
<feature type="compositionally biased region" description="Acidic residues" evidence="7">
    <location>
        <begin position="37"/>
        <end position="46"/>
    </location>
</feature>
<keyword evidence="10" id="KW-1185">Reference proteome</keyword>
<feature type="transmembrane region" description="Helical" evidence="8">
    <location>
        <begin position="163"/>
        <end position="183"/>
    </location>
</feature>
<evidence type="ECO:0000256" key="2">
    <source>
        <dbReference type="ARBA" id="ARBA00008017"/>
    </source>
</evidence>
<comment type="caution">
    <text evidence="9">The sequence shown here is derived from an EMBL/GenBank/DDBJ whole genome shotgun (WGS) entry which is preliminary data.</text>
</comment>
<comment type="similarity">
    <text evidence="3">Belongs to the TMEM19 family.</text>
</comment>
<dbReference type="PANTHER" id="PTHR31618">
    <property type="entry name" value="MECHANOSENSITIVE ION CHANNEL PROTEIN 5"/>
    <property type="match status" value="1"/>
</dbReference>
<proteinExistence type="inferred from homology"/>
<keyword evidence="5 8" id="KW-1133">Transmembrane helix</keyword>
<dbReference type="Proteomes" id="UP001642260">
    <property type="component" value="Unassembled WGS sequence"/>
</dbReference>
<evidence type="ECO:0000256" key="7">
    <source>
        <dbReference type="SAM" id="MobiDB-lite"/>
    </source>
</evidence>
<feature type="transmembrane region" description="Helical" evidence="8">
    <location>
        <begin position="103"/>
        <end position="125"/>
    </location>
</feature>
<accession>A0ABC8KKP2</accession>
<evidence type="ECO:0000256" key="6">
    <source>
        <dbReference type="ARBA" id="ARBA00023136"/>
    </source>
</evidence>
<sequence length="330" mass="36683">MRTRSRLSDPPTEMKLGRISKSGQIKSGLKSPRNQGGEEEEDNPFAEEDLPEEYRRDKISLWIVLECLSLILIIAALVCTLAIRFLRDKVICELHLWKWETMVLVLICGGRFVSSWIVKIVVFFVERNFVYVVRKAVQNCLWLGLAWHLLFDEKVDEAADTKALPVVTKIIVCLLVGFLLWLVKTLLVKVLASSQLFRLGFFSSFCTKVSHTVSSEIGKAFGKTTYLATTFKIVLPRGTEGAMSVEGTLAGFLASSFLASGGCFLGQITPPEAAVCVLSSQIANLGESIIGASFQDIEGFKWLNNDVVNVINISLRSIVAILMQQFILQN</sequence>
<comment type="similarity">
    <text evidence="2">Belongs to the MscS (TC 1.A.23) family.</text>
</comment>
<dbReference type="InterPro" id="IPR002794">
    <property type="entry name" value="DUF92_TMEM19"/>
</dbReference>
<gene>
    <name evidence="9" type="ORF">ERUC_LOCUS25126</name>
</gene>
<dbReference type="PANTHER" id="PTHR31618:SF1">
    <property type="entry name" value="EF-HAND DOMAIN-CONTAINING PROTEIN"/>
    <property type="match status" value="1"/>
</dbReference>
<evidence type="ECO:0000313" key="9">
    <source>
        <dbReference type="EMBL" id="CAH8359370.1"/>
    </source>
</evidence>
<dbReference type="GO" id="GO:0016020">
    <property type="term" value="C:membrane"/>
    <property type="evidence" value="ECO:0007669"/>
    <property type="project" value="UniProtKB-SubCell"/>
</dbReference>
<comment type="subcellular location">
    <subcellularLocation>
        <location evidence="1">Membrane</location>
        <topology evidence="1">Multi-pass membrane protein</topology>
    </subcellularLocation>
</comment>
<reference evidence="9 10" key="1">
    <citation type="submission" date="2022-03" db="EMBL/GenBank/DDBJ databases">
        <authorList>
            <person name="Macdonald S."/>
            <person name="Ahmed S."/>
            <person name="Newling K."/>
        </authorList>
    </citation>
    <scope>NUCLEOTIDE SEQUENCE [LARGE SCALE GENOMIC DNA]</scope>
</reference>
<protein>
    <submittedName>
        <fullName evidence="9">Uncharacterized protein</fullName>
    </submittedName>
</protein>
<evidence type="ECO:0000313" key="10">
    <source>
        <dbReference type="Proteomes" id="UP001642260"/>
    </source>
</evidence>
<dbReference type="InterPro" id="IPR016688">
    <property type="entry name" value="MscS-like_plants/fungi"/>
</dbReference>